<reference evidence="1 2" key="1">
    <citation type="journal article" date="2012" name="J. Bacteriol.">
        <title>Genome sequence of benzo(a)pyrene-degrading bacterium Novosphingobium pentaromativorans US6-1.</title>
        <authorList>
            <person name="Luo Y.R."/>
            <person name="Kang S.G."/>
            <person name="Kim S.J."/>
            <person name="Kim M.R."/>
            <person name="Li N."/>
            <person name="Lee J.H."/>
            <person name="Kwon K.K."/>
        </authorList>
    </citation>
    <scope>NUCLEOTIDE SEQUENCE [LARGE SCALE GENOMIC DNA]</scope>
    <source>
        <strain evidence="1 2">US6-1</strain>
    </source>
</reference>
<organism evidence="1 2">
    <name type="scientific">Novosphingobium pentaromativorans US6-1</name>
    <dbReference type="NCBI Taxonomy" id="1088721"/>
    <lineage>
        <taxon>Bacteria</taxon>
        <taxon>Pseudomonadati</taxon>
        <taxon>Pseudomonadota</taxon>
        <taxon>Alphaproteobacteria</taxon>
        <taxon>Sphingomonadales</taxon>
        <taxon>Sphingomonadaceae</taxon>
        <taxon>Novosphingobium</taxon>
    </lineage>
</organism>
<keyword evidence="2" id="KW-1185">Reference proteome</keyword>
<dbReference type="EMBL" id="AGFM01000105">
    <property type="protein sequence ID" value="EHJ58111.1"/>
    <property type="molecule type" value="Genomic_DNA"/>
</dbReference>
<sequence>MRRHHLGLAIERQVMVELVHDHMGERREAGLAARDRFYRGGRLDDLLAGPAGILGPHGADDAPLHRRHVEHLVAVLAQRAQGAAAIGAGAASRFRFDPALAAVKMTGELTDRCRALVAGCRCRCGNISNSGFAFQFLKRQFELLDLAAELLRRLAECHPLKLGELKTQRLDQRIAGRQSRFQLGDPGILVDGGGGLIRHRDPLANRVVQCQKNQRNP</sequence>
<name>G6EKQ8_9SPHN</name>
<evidence type="ECO:0000313" key="2">
    <source>
        <dbReference type="Proteomes" id="UP000004030"/>
    </source>
</evidence>
<dbReference type="AlphaFoldDB" id="G6EKQ8"/>
<dbReference type="PATRIC" id="fig|1088721.3.peg.4837"/>
<comment type="caution">
    <text evidence="1">The sequence shown here is derived from an EMBL/GenBank/DDBJ whole genome shotgun (WGS) entry which is preliminary data.</text>
</comment>
<dbReference type="Proteomes" id="UP000004030">
    <property type="component" value="Unassembled WGS sequence"/>
</dbReference>
<protein>
    <submittedName>
        <fullName evidence="1">Uncharacterized protein</fullName>
    </submittedName>
</protein>
<evidence type="ECO:0000313" key="1">
    <source>
        <dbReference type="EMBL" id="EHJ58111.1"/>
    </source>
</evidence>
<gene>
    <name evidence="1" type="ORF">NSU_4929</name>
</gene>
<accession>G6EKQ8</accession>
<dbReference type="eggNOG" id="ENOG5032MF5">
    <property type="taxonomic scope" value="Bacteria"/>
</dbReference>
<proteinExistence type="predicted"/>